<dbReference type="GO" id="GO:0002100">
    <property type="term" value="P:tRNA wobble adenosine to inosine editing"/>
    <property type="evidence" value="ECO:0007669"/>
    <property type="project" value="InterPro"/>
</dbReference>
<comment type="cofactor">
    <cofactor evidence="5">
        <name>Zn(2+)</name>
        <dbReference type="ChEBI" id="CHEBI:29105"/>
    </cofactor>
    <text evidence="5">Binds 1 zinc ion per subunit.</text>
</comment>
<dbReference type="Proteomes" id="UP001311799">
    <property type="component" value="Unassembled WGS sequence"/>
</dbReference>
<keyword evidence="5" id="KW-0479">Metal-binding</keyword>
<proteinExistence type="inferred from homology"/>
<feature type="domain" description="CMP/dCMP-type deaminase" evidence="6">
    <location>
        <begin position="142"/>
        <end position="325"/>
    </location>
</feature>
<evidence type="ECO:0000256" key="4">
    <source>
        <dbReference type="ARBA" id="ARBA00023274"/>
    </source>
</evidence>
<keyword evidence="8" id="KW-1185">Reference proteome</keyword>
<dbReference type="HAMAP" id="MF_00371">
    <property type="entry name" value="Ribosomal_eS27"/>
    <property type="match status" value="1"/>
</dbReference>
<sequence length="397" mass="45764">MSCEDNYEFEEVLPDYLLEDPEFATFYSVKLPSYIANDFLKLSSSDDFTSRYPHIKRMRRVQDSLYTGDEKKKAVEMLIGEKPELSSVQEEFLAKNDVELIRSKHIIPRTPPYCKKKYFELSKVWPLNYLKPKWNLEVLPDDIKYRASRYINLAIRIGREFNGRGCVIELNGKIAATGADMSDVSYPWMHSFISAVNNFSNRLVNCGYRQKGRNVKDLIDDKALKSAFNELKEEESKSELAELGPGFEHINKGDTIQSSELKDQYLCTNCVVYLSHEPCISCSMALVHSRVSKVFYLNRDKERGFLGSKHKLHCVPELNHHYRVFRHEEQKHKLKRLIQSPNSFFMDVRCPGCLQITTVFSHAQTVVFCGSCSAPLCQPTGGRCKLTDGCSFRRKND</sequence>
<evidence type="ECO:0000256" key="1">
    <source>
        <dbReference type="ARBA" id="ARBA00010919"/>
    </source>
</evidence>
<evidence type="ECO:0000313" key="7">
    <source>
        <dbReference type="EMBL" id="KAK6588338.1"/>
    </source>
</evidence>
<dbReference type="FunFam" id="2.20.25.100:FF:000001">
    <property type="entry name" value="40S ribosomal protein S27"/>
    <property type="match status" value="1"/>
</dbReference>
<comment type="caution">
    <text evidence="7">The sequence shown here is derived from an EMBL/GenBank/DDBJ whole genome shotgun (WGS) entry which is preliminary data.</text>
</comment>
<dbReference type="Pfam" id="PF01667">
    <property type="entry name" value="Ribosomal_S27e"/>
    <property type="match status" value="1"/>
</dbReference>
<dbReference type="SUPFAM" id="SSF53927">
    <property type="entry name" value="Cytidine deaminase-like"/>
    <property type="match status" value="1"/>
</dbReference>
<dbReference type="InterPro" id="IPR011332">
    <property type="entry name" value="Ribosomal_zn-bd"/>
</dbReference>
<evidence type="ECO:0000256" key="2">
    <source>
        <dbReference type="ARBA" id="ARBA00022833"/>
    </source>
</evidence>
<evidence type="ECO:0000256" key="5">
    <source>
        <dbReference type="RuleBase" id="RU000671"/>
    </source>
</evidence>
<dbReference type="InterPro" id="IPR023407">
    <property type="entry name" value="Ribosomal_eS27_Zn-bd_dom_sf"/>
</dbReference>
<keyword evidence="3 5" id="KW-0689">Ribosomal protein</keyword>
<dbReference type="GO" id="GO:0008270">
    <property type="term" value="F:zinc ion binding"/>
    <property type="evidence" value="ECO:0007669"/>
    <property type="project" value="UniProtKB-KW"/>
</dbReference>
<dbReference type="InterPro" id="IPR000592">
    <property type="entry name" value="Ribosomal_eS27"/>
</dbReference>
<dbReference type="InterPro" id="IPR002125">
    <property type="entry name" value="CMP_dCMP_dom"/>
</dbReference>
<dbReference type="EMBL" id="JAWDEY010000034">
    <property type="protein sequence ID" value="KAK6588338.1"/>
    <property type="molecule type" value="Genomic_DNA"/>
</dbReference>
<evidence type="ECO:0000259" key="6">
    <source>
        <dbReference type="PROSITE" id="PS51747"/>
    </source>
</evidence>
<organism evidence="7 8">
    <name type="scientific">Cryptosporidium xiaoi</name>
    <dbReference type="NCBI Taxonomy" id="659607"/>
    <lineage>
        <taxon>Eukaryota</taxon>
        <taxon>Sar</taxon>
        <taxon>Alveolata</taxon>
        <taxon>Apicomplexa</taxon>
        <taxon>Conoidasida</taxon>
        <taxon>Coccidia</taxon>
        <taxon>Eucoccidiorida</taxon>
        <taxon>Eimeriorina</taxon>
        <taxon>Cryptosporidiidae</taxon>
        <taxon>Cryptosporidium</taxon>
    </lineage>
</organism>
<dbReference type="PROSITE" id="PS01168">
    <property type="entry name" value="RIBOSOMAL_S27E"/>
    <property type="match status" value="1"/>
</dbReference>
<dbReference type="GO" id="GO:0006412">
    <property type="term" value="P:translation"/>
    <property type="evidence" value="ECO:0007669"/>
    <property type="project" value="InterPro"/>
</dbReference>
<dbReference type="PANTHER" id="PTHR11594">
    <property type="entry name" value="40S RIBOSOMAL PROTEIN S27"/>
    <property type="match status" value="1"/>
</dbReference>
<comment type="similarity">
    <text evidence="1 5">Belongs to the eukaryotic ribosomal protein eS27 family.</text>
</comment>
<accession>A0AAV9XUA2</accession>
<keyword evidence="5" id="KW-0863">Zinc-finger</keyword>
<dbReference type="GO" id="GO:0003735">
    <property type="term" value="F:structural constituent of ribosome"/>
    <property type="evidence" value="ECO:0007669"/>
    <property type="project" value="InterPro"/>
</dbReference>
<dbReference type="PROSITE" id="PS51747">
    <property type="entry name" value="CYT_DCMP_DEAMINASES_2"/>
    <property type="match status" value="1"/>
</dbReference>
<dbReference type="Pfam" id="PF00383">
    <property type="entry name" value="dCMP_cyt_deam_1"/>
    <property type="match status" value="1"/>
</dbReference>
<gene>
    <name evidence="7" type="ORF">RS030_6889</name>
</gene>
<evidence type="ECO:0000313" key="8">
    <source>
        <dbReference type="Proteomes" id="UP001311799"/>
    </source>
</evidence>
<dbReference type="Gene3D" id="3.40.140.10">
    <property type="entry name" value="Cytidine Deaminase, domain 2"/>
    <property type="match status" value="1"/>
</dbReference>
<dbReference type="SUPFAM" id="SSF57829">
    <property type="entry name" value="Zn-binding ribosomal proteins"/>
    <property type="match status" value="1"/>
</dbReference>
<reference evidence="7 8" key="1">
    <citation type="submission" date="2023-10" db="EMBL/GenBank/DDBJ databases">
        <title>Comparative genomics analysis reveals potential genetic determinants of host preference in Cryptosporidium xiaoi.</title>
        <authorList>
            <person name="Xiao L."/>
            <person name="Li J."/>
        </authorList>
    </citation>
    <scope>NUCLEOTIDE SEQUENCE [LARGE SCALE GENOMIC DNA]</scope>
    <source>
        <strain evidence="7 8">52996</strain>
    </source>
</reference>
<dbReference type="GO" id="GO:0052717">
    <property type="term" value="F:tRNA-specific adenosine-34 deaminase activity"/>
    <property type="evidence" value="ECO:0007669"/>
    <property type="project" value="UniProtKB-EC"/>
</dbReference>
<dbReference type="Gene3D" id="2.20.25.100">
    <property type="entry name" value="Zn-binding ribosomal proteins"/>
    <property type="match status" value="1"/>
</dbReference>
<evidence type="ECO:0000256" key="3">
    <source>
        <dbReference type="ARBA" id="ARBA00022980"/>
    </source>
</evidence>
<name>A0AAV9XUA2_9CRYT</name>
<dbReference type="AlphaFoldDB" id="A0AAV9XUA2"/>
<keyword evidence="4 5" id="KW-0687">Ribonucleoprotein</keyword>
<dbReference type="GO" id="GO:0005840">
    <property type="term" value="C:ribosome"/>
    <property type="evidence" value="ECO:0007669"/>
    <property type="project" value="UniProtKB-KW"/>
</dbReference>
<keyword evidence="2 5" id="KW-0862">Zinc</keyword>
<dbReference type="GO" id="GO:1990904">
    <property type="term" value="C:ribonucleoprotein complex"/>
    <property type="evidence" value="ECO:0007669"/>
    <property type="project" value="UniProtKB-KW"/>
</dbReference>
<dbReference type="InterPro" id="IPR016193">
    <property type="entry name" value="Cytidine_deaminase-like"/>
</dbReference>
<protein>
    <recommendedName>
        <fullName evidence="5">40S ribosomal protein S27</fullName>
    </recommendedName>
</protein>